<dbReference type="InterPro" id="IPR043133">
    <property type="entry name" value="GTP-CH-I_C/QueF"/>
</dbReference>
<keyword evidence="4 6" id="KW-0289">Folate biosynthesis</keyword>
<dbReference type="SMART" id="SM00905">
    <property type="entry name" value="FolB"/>
    <property type="match status" value="1"/>
</dbReference>
<dbReference type="Proteomes" id="UP000655410">
    <property type="component" value="Unassembled WGS sequence"/>
</dbReference>
<evidence type="ECO:0000259" key="7">
    <source>
        <dbReference type="SMART" id="SM00905"/>
    </source>
</evidence>
<evidence type="ECO:0000256" key="2">
    <source>
        <dbReference type="ARBA" id="ARBA00005013"/>
    </source>
</evidence>
<dbReference type="Pfam" id="PF02152">
    <property type="entry name" value="FolB"/>
    <property type="match status" value="1"/>
</dbReference>
<evidence type="ECO:0000256" key="6">
    <source>
        <dbReference type="RuleBase" id="RU362079"/>
    </source>
</evidence>
<evidence type="ECO:0000256" key="5">
    <source>
        <dbReference type="ARBA" id="ARBA00023239"/>
    </source>
</evidence>
<organism evidence="8 9">
    <name type="scientific">Nocardioides phosphati</name>
    <dbReference type="NCBI Taxonomy" id="1867775"/>
    <lineage>
        <taxon>Bacteria</taxon>
        <taxon>Bacillati</taxon>
        <taxon>Actinomycetota</taxon>
        <taxon>Actinomycetes</taxon>
        <taxon>Propionibacteriales</taxon>
        <taxon>Nocardioidaceae</taxon>
        <taxon>Nocardioides</taxon>
    </lineage>
</organism>
<comment type="caution">
    <text evidence="8">The sequence shown here is derived from an EMBL/GenBank/DDBJ whole genome shotgun (WGS) entry which is preliminary data.</text>
</comment>
<comment type="pathway">
    <text evidence="2 6">Cofactor biosynthesis; tetrahydrofolate biosynthesis; 2-amino-4-hydroxy-6-hydroxymethyl-7,8-dihydropteridine diphosphate from 7,8-dihydroneopterin triphosphate: step 3/4.</text>
</comment>
<reference evidence="9" key="1">
    <citation type="journal article" date="2019" name="Int. J. Syst. Evol. Microbiol.">
        <title>The Global Catalogue of Microorganisms (GCM) 10K type strain sequencing project: providing services to taxonomists for standard genome sequencing and annotation.</title>
        <authorList>
            <consortium name="The Broad Institute Genomics Platform"/>
            <consortium name="The Broad Institute Genome Sequencing Center for Infectious Disease"/>
            <person name="Wu L."/>
            <person name="Ma J."/>
        </authorList>
    </citation>
    <scope>NUCLEOTIDE SEQUENCE [LARGE SCALE GENOMIC DNA]</scope>
    <source>
        <strain evidence="9">CGMCC 4.7371</strain>
    </source>
</reference>
<dbReference type="NCBIfam" id="TIGR00526">
    <property type="entry name" value="folB_dom"/>
    <property type="match status" value="1"/>
</dbReference>
<keyword evidence="5 6" id="KW-0456">Lyase</keyword>
<dbReference type="EC" id="4.1.2.25" evidence="6"/>
<name>A0ABQ2NCA0_9ACTN</name>
<comment type="similarity">
    <text evidence="3 6">Belongs to the DHNA family.</text>
</comment>
<dbReference type="PANTHER" id="PTHR42844:SF1">
    <property type="entry name" value="DIHYDRONEOPTERIN ALDOLASE 1-RELATED"/>
    <property type="match status" value="1"/>
</dbReference>
<gene>
    <name evidence="8" type="primary">folB</name>
    <name evidence="8" type="ORF">GCM10011584_23620</name>
</gene>
<dbReference type="InterPro" id="IPR006157">
    <property type="entry name" value="FolB_dom"/>
</dbReference>
<evidence type="ECO:0000256" key="3">
    <source>
        <dbReference type="ARBA" id="ARBA00005708"/>
    </source>
</evidence>
<comment type="function">
    <text evidence="6">Catalyzes the conversion of 7,8-dihydroneopterin to 6-hydroxymethyl-7,8-dihydropterin.</text>
</comment>
<evidence type="ECO:0000313" key="9">
    <source>
        <dbReference type="Proteomes" id="UP000655410"/>
    </source>
</evidence>
<protein>
    <recommendedName>
        <fullName evidence="6">7,8-dihydroneopterin aldolase</fullName>
        <ecNumber evidence="6">4.1.2.25</ecNumber>
    </recommendedName>
</protein>
<evidence type="ECO:0000313" key="8">
    <source>
        <dbReference type="EMBL" id="GGO90858.1"/>
    </source>
</evidence>
<feature type="domain" description="Dihydroneopterin aldolase/epimerase" evidence="7">
    <location>
        <begin position="5"/>
        <end position="117"/>
    </location>
</feature>
<sequence>MSDVLRITGIECFGHHGVFDFERREGQLFVVDLELGIDTRPAAASDDLADTVDYGTLTLAVKDAVERDPVDLIETLVQRIADVCLLADRVEWATVTVHKPQAPIDATYSDVALTITRKRSQSS</sequence>
<proteinExistence type="inferred from homology"/>
<dbReference type="NCBIfam" id="TIGR00525">
    <property type="entry name" value="folB"/>
    <property type="match status" value="1"/>
</dbReference>
<keyword evidence="9" id="KW-1185">Reference proteome</keyword>
<dbReference type="InterPro" id="IPR006156">
    <property type="entry name" value="Dihydroneopterin_aldolase"/>
</dbReference>
<dbReference type="Gene3D" id="3.30.1130.10">
    <property type="match status" value="1"/>
</dbReference>
<dbReference type="EMBL" id="BMNI01000005">
    <property type="protein sequence ID" value="GGO90858.1"/>
    <property type="molecule type" value="Genomic_DNA"/>
</dbReference>
<accession>A0ABQ2NCA0</accession>
<comment type="catalytic activity">
    <reaction evidence="1 6">
        <text>7,8-dihydroneopterin = 6-hydroxymethyl-7,8-dihydropterin + glycolaldehyde</text>
        <dbReference type="Rhea" id="RHEA:10540"/>
        <dbReference type="ChEBI" id="CHEBI:17001"/>
        <dbReference type="ChEBI" id="CHEBI:17071"/>
        <dbReference type="ChEBI" id="CHEBI:44841"/>
        <dbReference type="EC" id="4.1.2.25"/>
    </reaction>
</comment>
<dbReference type="RefSeq" id="WP_107700866.1">
    <property type="nucleotide sequence ID" value="NZ_BMNI01000005.1"/>
</dbReference>
<dbReference type="PANTHER" id="PTHR42844">
    <property type="entry name" value="DIHYDRONEOPTERIN ALDOLASE 1-RELATED"/>
    <property type="match status" value="1"/>
</dbReference>
<dbReference type="SUPFAM" id="SSF55620">
    <property type="entry name" value="Tetrahydrobiopterin biosynthesis enzymes-like"/>
    <property type="match status" value="1"/>
</dbReference>
<evidence type="ECO:0000256" key="1">
    <source>
        <dbReference type="ARBA" id="ARBA00001353"/>
    </source>
</evidence>
<evidence type="ECO:0000256" key="4">
    <source>
        <dbReference type="ARBA" id="ARBA00022909"/>
    </source>
</evidence>
<dbReference type="CDD" id="cd00534">
    <property type="entry name" value="DHNA_DHNTPE"/>
    <property type="match status" value="1"/>
</dbReference>